<dbReference type="Gene3D" id="1.20.1070.10">
    <property type="entry name" value="Rhodopsin 7-helix transmembrane proteins"/>
    <property type="match status" value="2"/>
</dbReference>
<comment type="subcellular location">
    <subcellularLocation>
        <location evidence="1">Cell membrane</location>
        <topology evidence="1">Multi-pass membrane protein</topology>
    </subcellularLocation>
</comment>
<name>A0ABN8RYL4_9CNID</name>
<feature type="transmembrane region" description="Helical" evidence="9">
    <location>
        <begin position="84"/>
        <end position="105"/>
    </location>
</feature>
<feature type="transmembrane region" description="Helical" evidence="9">
    <location>
        <begin position="152"/>
        <end position="179"/>
    </location>
</feature>
<comment type="caution">
    <text evidence="11">The sequence shown here is derived from an EMBL/GenBank/DDBJ whole genome shotgun (WGS) entry which is preliminary data.</text>
</comment>
<gene>
    <name evidence="11" type="ORF">PEVE_00015343</name>
</gene>
<feature type="transmembrane region" description="Helical" evidence="9">
    <location>
        <begin position="207"/>
        <end position="232"/>
    </location>
</feature>
<proteinExistence type="predicted"/>
<dbReference type="PROSITE" id="PS50262">
    <property type="entry name" value="G_PROTEIN_RECEP_F1_2"/>
    <property type="match status" value="2"/>
</dbReference>
<evidence type="ECO:0000313" key="12">
    <source>
        <dbReference type="Proteomes" id="UP001159427"/>
    </source>
</evidence>
<organism evidence="11 12">
    <name type="scientific">Porites evermanni</name>
    <dbReference type="NCBI Taxonomy" id="104178"/>
    <lineage>
        <taxon>Eukaryota</taxon>
        <taxon>Metazoa</taxon>
        <taxon>Cnidaria</taxon>
        <taxon>Anthozoa</taxon>
        <taxon>Hexacorallia</taxon>
        <taxon>Scleractinia</taxon>
        <taxon>Fungiina</taxon>
        <taxon>Poritidae</taxon>
        <taxon>Porites</taxon>
    </lineage>
</organism>
<feature type="transmembrane region" description="Helical" evidence="9">
    <location>
        <begin position="12"/>
        <end position="33"/>
    </location>
</feature>
<protein>
    <recommendedName>
        <fullName evidence="10">G-protein coupled receptors family 1 profile domain-containing protein</fullName>
    </recommendedName>
</protein>
<evidence type="ECO:0000256" key="1">
    <source>
        <dbReference type="ARBA" id="ARBA00004651"/>
    </source>
</evidence>
<feature type="transmembrane region" description="Helical" evidence="9">
    <location>
        <begin position="126"/>
        <end position="146"/>
    </location>
</feature>
<dbReference type="EMBL" id="CALNXI010002183">
    <property type="protein sequence ID" value="CAH3184269.1"/>
    <property type="molecule type" value="Genomic_DNA"/>
</dbReference>
<feature type="transmembrane region" description="Helical" evidence="9">
    <location>
        <begin position="45"/>
        <end position="78"/>
    </location>
</feature>
<evidence type="ECO:0000313" key="11">
    <source>
        <dbReference type="EMBL" id="CAH3184269.1"/>
    </source>
</evidence>
<keyword evidence="3 9" id="KW-0812">Transmembrane</keyword>
<feature type="transmembrane region" description="Helical" evidence="9">
    <location>
        <begin position="433"/>
        <end position="451"/>
    </location>
</feature>
<keyword evidence="12" id="KW-1185">Reference proteome</keyword>
<feature type="non-terminal residue" evidence="11">
    <location>
        <position position="1"/>
    </location>
</feature>
<feature type="domain" description="G-protein coupled receptors family 1 profile" evidence="10">
    <location>
        <begin position="293"/>
        <end position="538"/>
    </location>
</feature>
<keyword evidence="2" id="KW-1003">Cell membrane</keyword>
<evidence type="ECO:0000256" key="6">
    <source>
        <dbReference type="ARBA" id="ARBA00023136"/>
    </source>
</evidence>
<feature type="domain" description="G-protein coupled receptors family 1 profile" evidence="10">
    <location>
        <begin position="25"/>
        <end position="266"/>
    </location>
</feature>
<feature type="non-terminal residue" evidence="11">
    <location>
        <position position="570"/>
    </location>
</feature>
<evidence type="ECO:0000256" key="5">
    <source>
        <dbReference type="ARBA" id="ARBA00023040"/>
    </source>
</evidence>
<dbReference type="CDD" id="cd00637">
    <property type="entry name" value="7tm_classA_rhodopsin-like"/>
    <property type="match status" value="2"/>
</dbReference>
<keyword evidence="4 9" id="KW-1133">Transmembrane helix</keyword>
<feature type="transmembrane region" description="Helical" evidence="9">
    <location>
        <begin position="400"/>
        <end position="421"/>
    </location>
</feature>
<dbReference type="PANTHER" id="PTHR24249">
    <property type="entry name" value="HISTAMINE RECEPTOR-RELATED G-PROTEIN COUPLED RECEPTOR"/>
    <property type="match status" value="1"/>
</dbReference>
<dbReference type="PANTHER" id="PTHR24249:SF421">
    <property type="entry name" value="G-PROTEIN COUPLED RECEPTORS FAMILY 1 PROFILE DOMAIN-CONTAINING PROTEIN"/>
    <property type="match status" value="1"/>
</dbReference>
<keyword evidence="8" id="KW-0807">Transducer</keyword>
<feature type="transmembrane region" description="Helical" evidence="9">
    <location>
        <begin position="479"/>
        <end position="505"/>
    </location>
</feature>
<evidence type="ECO:0000256" key="4">
    <source>
        <dbReference type="ARBA" id="ARBA00022989"/>
    </source>
</evidence>
<evidence type="ECO:0000256" key="8">
    <source>
        <dbReference type="ARBA" id="ARBA00023224"/>
    </source>
</evidence>
<evidence type="ECO:0000256" key="9">
    <source>
        <dbReference type="SAM" id="Phobius"/>
    </source>
</evidence>
<dbReference type="InterPro" id="IPR000276">
    <property type="entry name" value="GPCR_Rhodpsn"/>
</dbReference>
<evidence type="ECO:0000256" key="2">
    <source>
        <dbReference type="ARBA" id="ARBA00022475"/>
    </source>
</evidence>
<feature type="transmembrane region" description="Helical" evidence="9">
    <location>
        <begin position="318"/>
        <end position="351"/>
    </location>
</feature>
<reference evidence="11 12" key="1">
    <citation type="submission" date="2022-05" db="EMBL/GenBank/DDBJ databases">
        <authorList>
            <consortium name="Genoscope - CEA"/>
            <person name="William W."/>
        </authorList>
    </citation>
    <scope>NUCLEOTIDE SEQUENCE [LARGE SCALE GENOMIC DNA]</scope>
</reference>
<evidence type="ECO:0000256" key="7">
    <source>
        <dbReference type="ARBA" id="ARBA00023170"/>
    </source>
</evidence>
<feature type="transmembrane region" description="Helical" evidence="9">
    <location>
        <begin position="517"/>
        <end position="540"/>
    </location>
</feature>
<sequence length="570" mass="64915">SPFAQVCLILNIIINIFSFPFTAVLNALVMIAVKTKRRLRAHKSNIAIALLATTDFVAGSFAQPVFIAWLISILVNYYSDLCPFMALRFLINMLVGVSILHLLLISGERYLAIKHPFAHISLVKESNLLIASALAWLLPLILNVYFSSVENTTVFVMIDNTITFLSIACIAYCHFSVYLETRRHRRQIADQQVTQETRKQLLKDKRAFKATSLIVAAILLCSLPMIVIKIVITRFPSLIPLEERYMFFLSITSMNLLNSFINPIIYAVRLRKFRVAFIDIITCGTTTLVEEKENEMRIARPPENEELRLEERAHKSNIAIALLATTDFMAASFAQPVFIAWLISILVNYYSDLCPFMALRFLINMLVGVSILHLLLISGERYLAIKHPFAHISLVKESNLLIASALAWLLPLILNVCFPLVENTTAFVMIDNTIMLLSVACIAYCHFSVYLETRRHRRQIADQQVTQETRKQLLKDKRAFKVTSLIVAAILLCSLPMIVIKIMITRFPSLVPLEQKYMLFLSITSINLLNSFINPIIYAVRLRKFRVAFIDIITCGTTTLVEEEENEMRI</sequence>
<evidence type="ECO:0000259" key="10">
    <source>
        <dbReference type="PROSITE" id="PS50262"/>
    </source>
</evidence>
<evidence type="ECO:0000256" key="3">
    <source>
        <dbReference type="ARBA" id="ARBA00022692"/>
    </source>
</evidence>
<keyword evidence="5" id="KW-0297">G-protein coupled receptor</keyword>
<dbReference type="PRINTS" id="PR00237">
    <property type="entry name" value="GPCRRHODOPSN"/>
</dbReference>
<feature type="transmembrane region" description="Helical" evidence="9">
    <location>
        <begin position="244"/>
        <end position="268"/>
    </location>
</feature>
<keyword evidence="6 9" id="KW-0472">Membrane</keyword>
<dbReference type="InterPro" id="IPR017452">
    <property type="entry name" value="GPCR_Rhodpsn_7TM"/>
</dbReference>
<dbReference type="Proteomes" id="UP001159427">
    <property type="component" value="Unassembled WGS sequence"/>
</dbReference>
<feature type="transmembrane region" description="Helical" evidence="9">
    <location>
        <begin position="357"/>
        <end position="379"/>
    </location>
</feature>
<dbReference type="InterPro" id="IPR050569">
    <property type="entry name" value="TAAR"/>
</dbReference>
<dbReference type="Pfam" id="PF00001">
    <property type="entry name" value="7tm_1"/>
    <property type="match status" value="2"/>
</dbReference>
<keyword evidence="7" id="KW-0675">Receptor</keyword>
<dbReference type="SUPFAM" id="SSF81321">
    <property type="entry name" value="Family A G protein-coupled receptor-like"/>
    <property type="match status" value="2"/>
</dbReference>
<accession>A0ABN8RYL4</accession>